<dbReference type="PROSITE" id="PS51257">
    <property type="entry name" value="PROKAR_LIPOPROTEIN"/>
    <property type="match status" value="1"/>
</dbReference>
<dbReference type="Gene3D" id="2.40.30.170">
    <property type="match status" value="1"/>
</dbReference>
<dbReference type="InterPro" id="IPR006143">
    <property type="entry name" value="RND_pump_MFP"/>
</dbReference>
<keyword evidence="3" id="KW-0175">Coiled coil</keyword>
<dbReference type="Gene3D" id="2.40.50.100">
    <property type="match status" value="1"/>
</dbReference>
<comment type="similarity">
    <text evidence="1">Belongs to the membrane fusion protein (MFP) (TC 8.A.1) family.</text>
</comment>
<feature type="domain" description="YknX-like C-terminal permuted SH3-like" evidence="6">
    <location>
        <begin position="279"/>
        <end position="346"/>
    </location>
</feature>
<proteinExistence type="inferred from homology"/>
<evidence type="ECO:0000256" key="3">
    <source>
        <dbReference type="SAM" id="Coils"/>
    </source>
</evidence>
<evidence type="ECO:0000313" key="8">
    <source>
        <dbReference type="Proteomes" id="UP000278035"/>
    </source>
</evidence>
<reference evidence="8" key="1">
    <citation type="submission" date="2018-11" db="EMBL/GenBank/DDBJ databases">
        <title>Shewanella sp. M2.</title>
        <authorList>
            <person name="Hwang Y.J."/>
            <person name="Hwang C.Y."/>
        </authorList>
    </citation>
    <scope>NUCLEOTIDE SEQUENCE [LARGE SCALE GENOMIC DNA]</scope>
    <source>
        <strain evidence="8">LMG 19866</strain>
    </source>
</reference>
<sequence length="357" mass="39777">MDRFISVKKMAIPLLCLAALSGCTGEEEQVKEEQKFAIPVETARVTTGNVSSFYSTTATLEAPEESHVMSRIAGIIETINVEEGDRVTKGQILAVIDAKRQRYDFNRSEAEVQIIQQELNRLNKMINKEFISQDQLAKLEFNLQAAKAQRDLAELQVKESQITSPINGVIAERYVKTGNMAKEFQELFYVVNQDQLHGILHLPEQQLASLRIGQQASIIQQHQGTASNIIDAKVLRISPVVDAQSGTFKVTLAVPNQDAALKAGMFTRVELKYDTHQDVLTVPYNALINQDNTQALYVIKDTKAQRREVSLGFRENNTVEILSGVEAGEQIVIRGQQNLKDQALVEVITPLSFAAIR</sequence>
<feature type="domain" description="CzcB-like barrel-sandwich hybrid" evidence="5">
    <location>
        <begin position="66"/>
        <end position="191"/>
    </location>
</feature>
<dbReference type="OrthoDB" id="9806939at2"/>
<dbReference type="GO" id="GO:1990281">
    <property type="term" value="C:efflux pump complex"/>
    <property type="evidence" value="ECO:0007669"/>
    <property type="project" value="TreeGrafter"/>
</dbReference>
<evidence type="ECO:0000256" key="2">
    <source>
        <dbReference type="ARBA" id="ARBA00022448"/>
    </source>
</evidence>
<protein>
    <submittedName>
        <fullName evidence="7">Efflux RND transporter periplasmic adaptor subunit</fullName>
    </submittedName>
</protein>
<gene>
    <name evidence="7" type="ORF">EGC82_13450</name>
</gene>
<dbReference type="InterPro" id="IPR058792">
    <property type="entry name" value="Beta-barrel_RND_2"/>
</dbReference>
<evidence type="ECO:0000313" key="7">
    <source>
        <dbReference type="EMBL" id="AZG73677.1"/>
    </source>
</evidence>
<dbReference type="Gene3D" id="1.10.287.470">
    <property type="entry name" value="Helix hairpin bin"/>
    <property type="match status" value="1"/>
</dbReference>
<dbReference type="Pfam" id="PF25954">
    <property type="entry name" value="Beta-barrel_RND_2"/>
    <property type="match status" value="1"/>
</dbReference>
<feature type="coiled-coil region" evidence="3">
    <location>
        <begin position="105"/>
        <end position="163"/>
    </location>
</feature>
<keyword evidence="8" id="KW-1185">Reference proteome</keyword>
<dbReference type="Pfam" id="PF25989">
    <property type="entry name" value="YknX_C"/>
    <property type="match status" value="1"/>
</dbReference>
<keyword evidence="2" id="KW-0813">Transport</keyword>
<evidence type="ECO:0000256" key="1">
    <source>
        <dbReference type="ARBA" id="ARBA00009477"/>
    </source>
</evidence>
<dbReference type="Proteomes" id="UP000278035">
    <property type="component" value="Chromosome"/>
</dbReference>
<dbReference type="PANTHER" id="PTHR30469:SF38">
    <property type="entry name" value="HLYD FAMILY SECRETION PROTEIN"/>
    <property type="match status" value="1"/>
</dbReference>
<dbReference type="RefSeq" id="WP_124731215.1">
    <property type="nucleotide sequence ID" value="NZ_CBCSKC010000036.1"/>
</dbReference>
<dbReference type="Gene3D" id="2.40.420.20">
    <property type="match status" value="1"/>
</dbReference>
<accession>A0A3G8LVX6</accession>
<dbReference type="Pfam" id="PF25973">
    <property type="entry name" value="BSH_CzcB"/>
    <property type="match status" value="1"/>
</dbReference>
<dbReference type="GO" id="GO:0015562">
    <property type="term" value="F:efflux transmembrane transporter activity"/>
    <property type="evidence" value="ECO:0007669"/>
    <property type="project" value="TreeGrafter"/>
</dbReference>
<dbReference type="FunFam" id="2.40.420.20:FF:000006">
    <property type="entry name" value="RND family efflux transporter MFP subunit"/>
    <property type="match status" value="1"/>
</dbReference>
<dbReference type="InterPro" id="IPR058637">
    <property type="entry name" value="YknX-like_C"/>
</dbReference>
<organism evidence="7 8">
    <name type="scientific">Shewanella livingstonensis</name>
    <dbReference type="NCBI Taxonomy" id="150120"/>
    <lineage>
        <taxon>Bacteria</taxon>
        <taxon>Pseudomonadati</taxon>
        <taxon>Pseudomonadota</taxon>
        <taxon>Gammaproteobacteria</taxon>
        <taxon>Alteromonadales</taxon>
        <taxon>Shewanellaceae</taxon>
        <taxon>Shewanella</taxon>
    </lineage>
</organism>
<name>A0A3G8LVX6_9GAMM</name>
<feature type="domain" description="CusB-like beta-barrel" evidence="4">
    <location>
        <begin position="201"/>
        <end position="272"/>
    </location>
</feature>
<evidence type="ECO:0000259" key="5">
    <source>
        <dbReference type="Pfam" id="PF25973"/>
    </source>
</evidence>
<evidence type="ECO:0000259" key="4">
    <source>
        <dbReference type="Pfam" id="PF25954"/>
    </source>
</evidence>
<evidence type="ECO:0000259" key="6">
    <source>
        <dbReference type="Pfam" id="PF25989"/>
    </source>
</evidence>
<dbReference type="KEGG" id="slj:EGC82_13450"/>
<dbReference type="SUPFAM" id="SSF111369">
    <property type="entry name" value="HlyD-like secretion proteins"/>
    <property type="match status" value="1"/>
</dbReference>
<dbReference type="PANTHER" id="PTHR30469">
    <property type="entry name" value="MULTIDRUG RESISTANCE PROTEIN MDTA"/>
    <property type="match status" value="1"/>
</dbReference>
<dbReference type="InterPro" id="IPR058647">
    <property type="entry name" value="BSH_CzcB-like"/>
</dbReference>
<dbReference type="AlphaFoldDB" id="A0A3G8LVX6"/>
<dbReference type="EMBL" id="CP034015">
    <property type="protein sequence ID" value="AZG73677.1"/>
    <property type="molecule type" value="Genomic_DNA"/>
</dbReference>
<dbReference type="NCBIfam" id="TIGR01730">
    <property type="entry name" value="RND_mfp"/>
    <property type="match status" value="1"/>
</dbReference>